<comment type="caution">
    <text evidence="1">The sequence shown here is derived from an EMBL/GenBank/DDBJ whole genome shotgun (WGS) entry which is preliminary data.</text>
</comment>
<evidence type="ECO:0000313" key="2">
    <source>
        <dbReference type="Proteomes" id="UP000740926"/>
    </source>
</evidence>
<dbReference type="EMBL" id="JAANIU010004679">
    <property type="protein sequence ID" value="KAG1553979.1"/>
    <property type="molecule type" value="Genomic_DNA"/>
</dbReference>
<dbReference type="Proteomes" id="UP000740926">
    <property type="component" value="Unassembled WGS sequence"/>
</dbReference>
<keyword evidence="2" id="KW-1185">Reference proteome</keyword>
<protein>
    <submittedName>
        <fullName evidence="1">Uncharacterized protein</fullName>
    </submittedName>
</protein>
<gene>
    <name evidence="1" type="ORF">G6F50_013020</name>
</gene>
<accession>A0A9P6YPH1</accession>
<evidence type="ECO:0000313" key="1">
    <source>
        <dbReference type="EMBL" id="KAG1553979.1"/>
    </source>
</evidence>
<organism evidence="1 2">
    <name type="scientific">Rhizopus delemar</name>
    <dbReference type="NCBI Taxonomy" id="936053"/>
    <lineage>
        <taxon>Eukaryota</taxon>
        <taxon>Fungi</taxon>
        <taxon>Fungi incertae sedis</taxon>
        <taxon>Mucoromycota</taxon>
        <taxon>Mucoromycotina</taxon>
        <taxon>Mucoromycetes</taxon>
        <taxon>Mucorales</taxon>
        <taxon>Mucorineae</taxon>
        <taxon>Rhizopodaceae</taxon>
        <taxon>Rhizopus</taxon>
    </lineage>
</organism>
<proteinExistence type="predicted"/>
<sequence length="71" mass="7625">MTTSAVSSGSLEPRIAAPSILSSIEELDSTVIDATQVILNLSVRLLYTTSNSEEDNMVPTKCGCCIMFKLK</sequence>
<name>A0A9P6YPH1_9FUNG</name>
<dbReference type="AlphaFoldDB" id="A0A9P6YPH1"/>
<reference evidence="1 2" key="1">
    <citation type="journal article" date="2020" name="Microb. Genom.">
        <title>Genetic diversity of clinical and environmental Mucorales isolates obtained from an investigation of mucormycosis cases among solid organ transplant recipients.</title>
        <authorList>
            <person name="Nguyen M.H."/>
            <person name="Kaul D."/>
            <person name="Muto C."/>
            <person name="Cheng S.J."/>
            <person name="Richter R.A."/>
            <person name="Bruno V.M."/>
            <person name="Liu G."/>
            <person name="Beyhan S."/>
            <person name="Sundermann A.J."/>
            <person name="Mounaud S."/>
            <person name="Pasculle A.W."/>
            <person name="Nierman W.C."/>
            <person name="Driscoll E."/>
            <person name="Cumbie R."/>
            <person name="Clancy C.J."/>
            <person name="Dupont C.L."/>
        </authorList>
    </citation>
    <scope>NUCLEOTIDE SEQUENCE [LARGE SCALE GENOMIC DNA]</scope>
    <source>
        <strain evidence="1 2">GL24</strain>
    </source>
</reference>